<organism evidence="1 2">
    <name type="scientific">Lucilia cuprina</name>
    <name type="common">Green bottle fly</name>
    <name type="synonym">Australian sheep blowfly</name>
    <dbReference type="NCBI Taxonomy" id="7375"/>
    <lineage>
        <taxon>Eukaryota</taxon>
        <taxon>Metazoa</taxon>
        <taxon>Ecdysozoa</taxon>
        <taxon>Arthropoda</taxon>
        <taxon>Hexapoda</taxon>
        <taxon>Insecta</taxon>
        <taxon>Pterygota</taxon>
        <taxon>Neoptera</taxon>
        <taxon>Endopterygota</taxon>
        <taxon>Diptera</taxon>
        <taxon>Brachycera</taxon>
        <taxon>Muscomorpha</taxon>
        <taxon>Oestroidea</taxon>
        <taxon>Calliphoridae</taxon>
        <taxon>Luciliinae</taxon>
        <taxon>Lucilia</taxon>
    </lineage>
</organism>
<sequence length="147" mass="16394">MSDNKDQSVEGTSEEYHEQVIVKLNVEIDLLNETYNCVMAENKKLRKIIDALETCIKEHDSGLVDKQHFKRVCAIAKLAIGKQSRANDAAGLLTTTKKVKKVVPVENLIDVPSTSQRTMSGNNTQITLAQNASKSEEIDFKSLRSFL</sequence>
<accession>A0A0L0BTG2</accession>
<keyword evidence="2" id="KW-1185">Reference proteome</keyword>
<gene>
    <name evidence="1" type="ORF">FF38_11022</name>
</gene>
<comment type="caution">
    <text evidence="1">The sequence shown here is derived from an EMBL/GenBank/DDBJ whole genome shotgun (WGS) entry which is preliminary data.</text>
</comment>
<dbReference type="Proteomes" id="UP000037069">
    <property type="component" value="Unassembled WGS sequence"/>
</dbReference>
<dbReference type="AlphaFoldDB" id="A0A0L0BTG2"/>
<name>A0A0L0BTG2_LUCCU</name>
<protein>
    <submittedName>
        <fullName evidence="1">Uncharacterized protein</fullName>
    </submittedName>
</protein>
<dbReference type="EMBL" id="JRES01001366">
    <property type="protein sequence ID" value="KNC23332.1"/>
    <property type="molecule type" value="Genomic_DNA"/>
</dbReference>
<reference evidence="1 2" key="1">
    <citation type="journal article" date="2015" name="Nat. Commun.">
        <title>Lucilia cuprina genome unlocks parasitic fly biology to underpin future interventions.</title>
        <authorList>
            <person name="Anstead C.A."/>
            <person name="Korhonen P.K."/>
            <person name="Young N.D."/>
            <person name="Hall R.S."/>
            <person name="Jex A.R."/>
            <person name="Murali S.C."/>
            <person name="Hughes D.S."/>
            <person name="Lee S.F."/>
            <person name="Perry T."/>
            <person name="Stroehlein A.J."/>
            <person name="Ansell B.R."/>
            <person name="Breugelmans B."/>
            <person name="Hofmann A."/>
            <person name="Qu J."/>
            <person name="Dugan S."/>
            <person name="Lee S.L."/>
            <person name="Chao H."/>
            <person name="Dinh H."/>
            <person name="Han Y."/>
            <person name="Doddapaneni H.V."/>
            <person name="Worley K.C."/>
            <person name="Muzny D.M."/>
            <person name="Ioannidis P."/>
            <person name="Waterhouse R.M."/>
            <person name="Zdobnov E.M."/>
            <person name="James P.J."/>
            <person name="Bagnall N.H."/>
            <person name="Kotze A.C."/>
            <person name="Gibbs R.A."/>
            <person name="Richards S."/>
            <person name="Batterham P."/>
            <person name="Gasser R.B."/>
        </authorList>
    </citation>
    <scope>NUCLEOTIDE SEQUENCE [LARGE SCALE GENOMIC DNA]</scope>
    <source>
        <strain evidence="1 2">LS</strain>
        <tissue evidence="1">Full body</tissue>
    </source>
</reference>
<evidence type="ECO:0000313" key="1">
    <source>
        <dbReference type="EMBL" id="KNC23332.1"/>
    </source>
</evidence>
<proteinExistence type="predicted"/>
<evidence type="ECO:0000313" key="2">
    <source>
        <dbReference type="Proteomes" id="UP000037069"/>
    </source>
</evidence>